<dbReference type="AlphaFoldDB" id="A0ABD3UF75"/>
<evidence type="ECO:0000259" key="1">
    <source>
        <dbReference type="PROSITE" id="PS50104"/>
    </source>
</evidence>
<dbReference type="EMBL" id="JBJQND010000016">
    <property type="protein sequence ID" value="KAL3848166.1"/>
    <property type="molecule type" value="Genomic_DNA"/>
</dbReference>
<name>A0ABD3UF75_SINWO</name>
<dbReference type="Pfam" id="PF15009">
    <property type="entry name" value="STING_LBD"/>
    <property type="match status" value="2"/>
</dbReference>
<dbReference type="PANTHER" id="PTHR34339:SF1">
    <property type="entry name" value="STIMULATOR OF INTERFERON GENES PROTEIN"/>
    <property type="match status" value="1"/>
</dbReference>
<comment type="caution">
    <text evidence="2">The sequence shown here is derived from an EMBL/GenBank/DDBJ whole genome shotgun (WGS) entry which is preliminary data.</text>
</comment>
<dbReference type="Gene3D" id="3.40.50.12100">
    <property type="entry name" value="Stimulator of interferon genes protein"/>
    <property type="match status" value="2"/>
</dbReference>
<protein>
    <recommendedName>
        <fullName evidence="1">TIR domain-containing protein</fullName>
    </recommendedName>
</protein>
<evidence type="ECO:0000313" key="2">
    <source>
        <dbReference type="EMBL" id="KAL3848166.1"/>
    </source>
</evidence>
<feature type="domain" description="TIR" evidence="1">
    <location>
        <begin position="9"/>
        <end position="148"/>
    </location>
</feature>
<gene>
    <name evidence="2" type="ORF">ACJMK2_019040</name>
</gene>
<dbReference type="InterPro" id="IPR029158">
    <property type="entry name" value="STING"/>
</dbReference>
<sequence>MASSGETNYGYDVFLVHCEADTNTAKYIEGVLTKAGLKCISSFKENKFLPGREVYERVKNTICKSRVSLVLLTKESKDRPWVSLETILALEKSLHLKQLCIRLLLKGIEKSDEAELKVGILGNLPHLFIDIGRSDWENTLVKSVRAPMQVEEILPAGNLALGQVYSLVVGFYGYVLPGLKNGLTKSDYFVPGRTSMKLFILLPNDSKTYPTITDYEQRIKHVGKVDVTQIVHVGKPREYKVDLYRIQDDSEEYYFVAEYPNVLNTMYQIQEQSIAKIDLRLQMARFYFTLTKVLNHDVHKECHGTFNIIPYDATASHEENKLYSLILGKIKDELMDRHQEKISNPVTRLILTQEVSEVMDAAVTWSCDVPEDSEVAQTLQSALNADNWKCETGIGSYSGRSKWKILVLSKESLQSDMLKPQYIAAMTESIEENGIGVIPVLRGMKIEEVPDFIKWVTYLSAEDSDYVERLIRTMKGEEMKTETVIPAGDVATGLAWGFILNYLPIPLLGKGDNNTDLTDRIKKKLKEKALSCACIKRLYIIIPKTCQPTPIETNTEKRSNSEPLVVNLGRLESVKFTSSGTISRPYELVMYNMTTKEHQLPCGRNEICFLAEQATPSYTLFAMSSKYSNAGLSSKDLIEQARNFSDLCTTLIASQIYKEKVADIEKLCKFVYFDNESQNLSECLLDEIKKDLSSNVELVA</sequence>
<dbReference type="InterPro" id="IPR035897">
    <property type="entry name" value="Toll_tir_struct_dom_sf"/>
</dbReference>
<dbReference type="PROSITE" id="PS50104">
    <property type="entry name" value="TIR"/>
    <property type="match status" value="1"/>
</dbReference>
<dbReference type="InterPro" id="IPR000157">
    <property type="entry name" value="TIR_dom"/>
</dbReference>
<keyword evidence="3" id="KW-1185">Reference proteome</keyword>
<accession>A0ABD3UF75</accession>
<proteinExistence type="predicted"/>
<dbReference type="PANTHER" id="PTHR34339">
    <property type="entry name" value="STIMULATOR OF INTERFERON GENES PROTEIN"/>
    <property type="match status" value="1"/>
</dbReference>
<evidence type="ECO:0000313" key="3">
    <source>
        <dbReference type="Proteomes" id="UP001634394"/>
    </source>
</evidence>
<dbReference type="Proteomes" id="UP001634394">
    <property type="component" value="Unassembled WGS sequence"/>
</dbReference>
<reference evidence="2 3" key="1">
    <citation type="submission" date="2024-11" db="EMBL/GenBank/DDBJ databases">
        <title>Chromosome-level genome assembly of the freshwater bivalve Anodonta woodiana.</title>
        <authorList>
            <person name="Chen X."/>
        </authorList>
    </citation>
    <scope>NUCLEOTIDE SEQUENCE [LARGE SCALE GENOMIC DNA]</scope>
    <source>
        <strain evidence="2">MN2024</strain>
        <tissue evidence="2">Gills</tissue>
    </source>
</reference>
<dbReference type="SUPFAM" id="SSF52200">
    <property type="entry name" value="Toll/Interleukin receptor TIR domain"/>
    <property type="match status" value="2"/>
</dbReference>
<dbReference type="InterPro" id="IPR038623">
    <property type="entry name" value="STING_C_sf"/>
</dbReference>
<dbReference type="InterPro" id="IPR055432">
    <property type="entry name" value="STING_LBD"/>
</dbReference>
<organism evidence="2 3">
    <name type="scientific">Sinanodonta woodiana</name>
    <name type="common">Chinese pond mussel</name>
    <name type="synonym">Anodonta woodiana</name>
    <dbReference type="NCBI Taxonomy" id="1069815"/>
    <lineage>
        <taxon>Eukaryota</taxon>
        <taxon>Metazoa</taxon>
        <taxon>Spiralia</taxon>
        <taxon>Lophotrochozoa</taxon>
        <taxon>Mollusca</taxon>
        <taxon>Bivalvia</taxon>
        <taxon>Autobranchia</taxon>
        <taxon>Heteroconchia</taxon>
        <taxon>Palaeoheterodonta</taxon>
        <taxon>Unionida</taxon>
        <taxon>Unionoidea</taxon>
        <taxon>Unionidae</taxon>
        <taxon>Unioninae</taxon>
        <taxon>Sinanodonta</taxon>
    </lineage>
</organism>
<dbReference type="Pfam" id="PF13676">
    <property type="entry name" value="TIR_2"/>
    <property type="match status" value="1"/>
</dbReference>
<dbReference type="Gene3D" id="3.40.50.10140">
    <property type="entry name" value="Toll/interleukin-1 receptor homology (TIR) domain"/>
    <property type="match status" value="2"/>
</dbReference>